<reference evidence="2 3" key="1">
    <citation type="submission" date="2016-10" db="EMBL/GenBank/DDBJ databases">
        <authorList>
            <person name="Varghese N."/>
            <person name="Submissions S."/>
        </authorList>
    </citation>
    <scope>NUCLEOTIDE SEQUENCE [LARGE SCALE GENOMIC DNA]</scope>
    <source>
        <strain evidence="2 3">DSM 18839</strain>
    </source>
</reference>
<dbReference type="EMBL" id="FNBW01000036">
    <property type="protein sequence ID" value="SDG61226.1"/>
    <property type="molecule type" value="Genomic_DNA"/>
</dbReference>
<evidence type="ECO:0000313" key="1">
    <source>
        <dbReference type="EMBL" id="SDG61226.1"/>
    </source>
</evidence>
<dbReference type="RefSeq" id="WP_093154785.1">
    <property type="nucleotide sequence ID" value="NZ_FNBW01000036.1"/>
</dbReference>
<evidence type="ECO:0000313" key="3">
    <source>
        <dbReference type="Proteomes" id="UP000198615"/>
    </source>
</evidence>
<dbReference type="OrthoDB" id="7554786at2"/>
<sequence>MSDQLTLPVSSREIPVGYVEDAKGRFVAETSVRPVQQLEDQMVRKVLGYAVDLHNQIQRFKGHVFADTGSYMSLAEEEYGATKRGAKGRGNVTFMTFDGLMKVQIAVADRLTFGPELQVARTLLDECISDWTEDARAELRTLVDQAFQADKEGQVSRDAVFRLLRLEFDDARWKRGQEAIRDSIRVIGSKSYARFYIRHDQADGWRAVPIDLAAV</sequence>
<dbReference type="Proteomes" id="UP000198615">
    <property type="component" value="Unassembled WGS sequence"/>
</dbReference>
<evidence type="ECO:0008006" key="4">
    <source>
        <dbReference type="Google" id="ProtNLM"/>
    </source>
</evidence>
<name>A0A8G2BMW8_9PROT</name>
<keyword evidence="3" id="KW-1185">Reference proteome</keyword>
<evidence type="ECO:0000313" key="2">
    <source>
        <dbReference type="EMBL" id="SDG61596.1"/>
    </source>
</evidence>
<protein>
    <recommendedName>
        <fullName evidence="4">Sulfate transporter</fullName>
    </recommendedName>
</protein>
<dbReference type="InterPro" id="IPR021505">
    <property type="entry name" value="Phage_B3_Orf6"/>
</dbReference>
<proteinExistence type="predicted"/>
<dbReference type="Pfam" id="PF11363">
    <property type="entry name" value="DUF3164"/>
    <property type="match status" value="1"/>
</dbReference>
<dbReference type="EMBL" id="FNBW01000037">
    <property type="protein sequence ID" value="SDG61596.1"/>
    <property type="molecule type" value="Genomic_DNA"/>
</dbReference>
<comment type="caution">
    <text evidence="2">The sequence shown here is derived from an EMBL/GenBank/DDBJ whole genome shotgun (WGS) entry which is preliminary data.</text>
</comment>
<gene>
    <name evidence="1" type="ORF">SAMN05660686_05015</name>
    <name evidence="2" type="ORF">SAMN05660686_05029</name>
</gene>
<accession>A0A8G2BMW8</accession>
<dbReference type="AlphaFoldDB" id="A0A8G2BMW8"/>
<organism evidence="2 3">
    <name type="scientific">Thalassobaculum litoreum DSM 18839</name>
    <dbReference type="NCBI Taxonomy" id="1123362"/>
    <lineage>
        <taxon>Bacteria</taxon>
        <taxon>Pseudomonadati</taxon>
        <taxon>Pseudomonadota</taxon>
        <taxon>Alphaproteobacteria</taxon>
        <taxon>Rhodospirillales</taxon>
        <taxon>Thalassobaculaceae</taxon>
        <taxon>Thalassobaculum</taxon>
    </lineage>
</organism>